<reference evidence="2 3" key="1">
    <citation type="submission" date="2018-02" db="EMBL/GenBank/DDBJ databases">
        <title>Comparative genomes isolates from brazilian mangrove.</title>
        <authorList>
            <person name="Araujo J.E."/>
            <person name="Taketani R.G."/>
            <person name="Silva M.C.P."/>
            <person name="Loureco M.V."/>
            <person name="Andreote F.D."/>
        </authorList>
    </citation>
    <scope>NUCLEOTIDE SEQUENCE [LARGE SCALE GENOMIC DNA]</scope>
    <source>
        <strain evidence="2 3">Hex-1 MGV</strain>
    </source>
</reference>
<protein>
    <recommendedName>
        <fullName evidence="4">SLA1 homology domain-containing protein</fullName>
    </recommendedName>
</protein>
<evidence type="ECO:0000313" key="3">
    <source>
        <dbReference type="Proteomes" id="UP000238322"/>
    </source>
</evidence>
<dbReference type="OrthoDB" id="259757at2"/>
<dbReference type="RefSeq" id="WP_105331450.1">
    <property type="nucleotide sequence ID" value="NZ_PUHY01000012.1"/>
</dbReference>
<feature type="signal peptide" evidence="1">
    <location>
        <begin position="1"/>
        <end position="27"/>
    </location>
</feature>
<evidence type="ECO:0008006" key="4">
    <source>
        <dbReference type="Google" id="ProtNLM"/>
    </source>
</evidence>
<evidence type="ECO:0000256" key="1">
    <source>
        <dbReference type="SAM" id="SignalP"/>
    </source>
</evidence>
<dbReference type="AlphaFoldDB" id="A0A2S8FJT5"/>
<dbReference type="EMBL" id="PUHY01000012">
    <property type="protein sequence ID" value="PQO32438.1"/>
    <property type="molecule type" value="Genomic_DNA"/>
</dbReference>
<organism evidence="2 3">
    <name type="scientific">Blastopirellula marina</name>
    <dbReference type="NCBI Taxonomy" id="124"/>
    <lineage>
        <taxon>Bacteria</taxon>
        <taxon>Pseudomonadati</taxon>
        <taxon>Planctomycetota</taxon>
        <taxon>Planctomycetia</taxon>
        <taxon>Pirellulales</taxon>
        <taxon>Pirellulaceae</taxon>
        <taxon>Blastopirellula</taxon>
    </lineage>
</organism>
<evidence type="ECO:0000313" key="2">
    <source>
        <dbReference type="EMBL" id="PQO32438.1"/>
    </source>
</evidence>
<keyword evidence="1" id="KW-0732">Signal</keyword>
<proteinExistence type="predicted"/>
<name>A0A2S8FJT5_9BACT</name>
<dbReference type="Proteomes" id="UP000238322">
    <property type="component" value="Unassembled WGS sequence"/>
</dbReference>
<feature type="chain" id="PRO_5015636549" description="SLA1 homology domain-containing protein" evidence="1">
    <location>
        <begin position="28"/>
        <end position="311"/>
    </location>
</feature>
<accession>A0A2S8FJT5</accession>
<gene>
    <name evidence="2" type="ORF">C5Y83_19660</name>
</gene>
<sequence length="311" mass="35051">MTRRSFSPCLMLTLMCTLLISTTTLDAAVVYLKGAKEPVTGYLESSDEKTIRLRIETPDNGEIHRTIDRSEIELLLQPVNPTRLEQLSPDHPKAYREYAEELVEKKSDPDAMETATRLFLIAAYLDPKQEGRSALLGMSPLMKDAQGVRQLRAMAYLLGPQHDVSLLEGASQDEIANGVPLDDEQREEVVEVFHLLRQSKRADAKQRLQREELRTAMKQGTNKITPEECVALANGTCPGCAQGTIPNYMLQKLVAAEYELTARGSNDQMETEWGYYLDDSFLRSLPVLSLQNATQFNPKQCIYRNGKWVEP</sequence>
<comment type="caution">
    <text evidence="2">The sequence shown here is derived from an EMBL/GenBank/DDBJ whole genome shotgun (WGS) entry which is preliminary data.</text>
</comment>